<keyword evidence="1" id="KW-0677">Repeat</keyword>
<dbReference type="PANTHER" id="PTHR45586">
    <property type="entry name" value="TPR REPEAT-CONTAINING PROTEIN PA4667"/>
    <property type="match status" value="1"/>
</dbReference>
<proteinExistence type="predicted"/>
<evidence type="ECO:0000256" key="1">
    <source>
        <dbReference type="ARBA" id="ARBA00022737"/>
    </source>
</evidence>
<reference evidence="3 4" key="1">
    <citation type="submission" date="2019-06" db="EMBL/GenBank/DDBJ databases">
        <title>Genomic insights into carbon and energy metabolism of Deferribacter autotrophicus revealed new metabolic traits in the phylum Deferribacteres.</title>
        <authorList>
            <person name="Slobodkin A.I."/>
            <person name="Slobodkina G.B."/>
            <person name="Allioux M."/>
            <person name="Alain K."/>
            <person name="Jebbar M."/>
            <person name="Shadrin V."/>
            <person name="Kublanov I.V."/>
            <person name="Toshchakov S.V."/>
            <person name="Bonch-Osmolovskaya E.A."/>
        </authorList>
    </citation>
    <scope>NUCLEOTIDE SEQUENCE [LARGE SCALE GENOMIC DNA]</scope>
    <source>
        <strain evidence="3 4">SL50</strain>
    </source>
</reference>
<organism evidence="3 4">
    <name type="scientific">Deferribacter autotrophicus</name>
    <dbReference type="NCBI Taxonomy" id="500465"/>
    <lineage>
        <taxon>Bacteria</taxon>
        <taxon>Pseudomonadati</taxon>
        <taxon>Deferribacterota</taxon>
        <taxon>Deferribacteres</taxon>
        <taxon>Deferribacterales</taxon>
        <taxon>Deferribacteraceae</taxon>
        <taxon>Deferribacter</taxon>
    </lineage>
</organism>
<dbReference type="SUPFAM" id="SSF48452">
    <property type="entry name" value="TPR-like"/>
    <property type="match status" value="2"/>
</dbReference>
<evidence type="ECO:0000313" key="3">
    <source>
        <dbReference type="EMBL" id="KAA0259172.1"/>
    </source>
</evidence>
<dbReference type="PANTHER" id="PTHR45586:SF1">
    <property type="entry name" value="LIPOPOLYSACCHARIDE ASSEMBLY PROTEIN B"/>
    <property type="match status" value="1"/>
</dbReference>
<protein>
    <submittedName>
        <fullName evidence="3">Tetratricopeptide repeat protein</fullName>
    </submittedName>
</protein>
<name>A0A5A8F582_9BACT</name>
<dbReference type="InterPro" id="IPR011990">
    <property type="entry name" value="TPR-like_helical_dom_sf"/>
</dbReference>
<dbReference type="Pfam" id="PF13181">
    <property type="entry name" value="TPR_8"/>
    <property type="match status" value="2"/>
</dbReference>
<sequence length="744" mass="87650">MRLFKSKELDIQDIKKLFLKGQLKKALKECKKYLSNKENDYDAWNLFGDIQFRLGNKSDALETYKRLIAKLEDAKYIDKVIAQIKKVLKFFPEEYELYRKLAQAFEKKGLIGEQLNTLIKLSDIYEKNGLVDKSIDILKEITEIDRSNILNFKLVLERLDKFQKSFEICKFLYSALKVAHERFQKEQTEHIKEYIIYFSEIGLKHKCDLTEVIPFMLPYFQKNEDKKNVLIEFGRNYLTKTFDYDFYNFLKKYYPINMDLDFYNELKEHYKEPVIYRDLVNYYLNNDDYENLSNLIKEINELPDYDFKIEFIQVIKGIYDKIDDDVLLDLMVTLAGKCKAKDLQIAIYKRLAEIYSSRKDTEKADRILNYINDLEYGISLESHEEYGPDLEGEDKTSLEDLEFGKLEEVISEDKKEEDTVETTISGLETTVLGPDFVPDTDESFELDVDLDLRGEQEVKGEEKKDDDVLLEDELADVISIEELDLTGFEFIDEKKEDESLKSRLAEIEELINSGQYEKAKGVVDDLLLEYPDNEKVKDYASKIFLFFNELEDSGELIDLDEFVEGEAVTGKKIIQLDKDEKTLVENIRKSINEKVSPDDYETHYDLALAYFEMELYEDAVEEFKKASYGSKKYESLYMLAECYKKMGKYDNAINVHKLILADFDDIEKVKNSLYELALVYEIKGDKKIAKVYFDKLANIDMNFRDLKEKLKQYPDYEISDSENISDENEKTVKKKKRKKKISFL</sequence>
<keyword evidence="2" id="KW-0802">TPR repeat</keyword>
<dbReference type="Pfam" id="PF12895">
    <property type="entry name" value="ANAPC3"/>
    <property type="match status" value="1"/>
</dbReference>
<comment type="caution">
    <text evidence="3">The sequence shown here is derived from an EMBL/GenBank/DDBJ whole genome shotgun (WGS) entry which is preliminary data.</text>
</comment>
<dbReference type="OrthoDB" id="5482461at2"/>
<dbReference type="EMBL" id="VFJB01000002">
    <property type="protein sequence ID" value="KAA0259172.1"/>
    <property type="molecule type" value="Genomic_DNA"/>
</dbReference>
<gene>
    <name evidence="3" type="ORF">FHQ18_01610</name>
</gene>
<dbReference type="InterPro" id="IPR019734">
    <property type="entry name" value="TPR_rpt"/>
</dbReference>
<keyword evidence="4" id="KW-1185">Reference proteome</keyword>
<dbReference type="AlphaFoldDB" id="A0A5A8F582"/>
<evidence type="ECO:0000256" key="2">
    <source>
        <dbReference type="ARBA" id="ARBA00022803"/>
    </source>
</evidence>
<evidence type="ECO:0000313" key="4">
    <source>
        <dbReference type="Proteomes" id="UP000322876"/>
    </source>
</evidence>
<dbReference type="SMART" id="SM00028">
    <property type="entry name" value="TPR"/>
    <property type="match status" value="5"/>
</dbReference>
<dbReference type="Proteomes" id="UP000322876">
    <property type="component" value="Unassembled WGS sequence"/>
</dbReference>
<accession>A0A5A8F582</accession>
<dbReference type="InterPro" id="IPR051012">
    <property type="entry name" value="CellSynth/LPSAsmb/PSIAsmb"/>
</dbReference>
<dbReference type="Gene3D" id="1.25.40.10">
    <property type="entry name" value="Tetratricopeptide repeat domain"/>
    <property type="match status" value="2"/>
</dbReference>
<dbReference type="RefSeq" id="WP_149265427.1">
    <property type="nucleotide sequence ID" value="NZ_VFJB01000002.1"/>
</dbReference>